<sequence>MKIRICSCLWDKYASERREEKRREEKRREEKRREKKRREEKRREEKRREEKRRREEEKRREREEKRRLSSSWSSQACELYALYQALELLKDKVETLFTDSKYAFAIVHTFGKIWKERGLINTRGKRLIH</sequence>
<reference evidence="3 4" key="1">
    <citation type="submission" date="2018-07" db="EMBL/GenBank/DDBJ databases">
        <title>A high quality draft genome assembly of the barn swallow (H. rustica rustica).</title>
        <authorList>
            <person name="Formenti G."/>
            <person name="Chiara M."/>
            <person name="Poveda L."/>
            <person name="Francoijs K.-J."/>
            <person name="Bonisoli-Alquati A."/>
            <person name="Canova L."/>
            <person name="Gianfranceschi L."/>
            <person name="Horner D.S."/>
            <person name="Saino N."/>
        </authorList>
    </citation>
    <scope>NUCLEOTIDE SEQUENCE [LARGE SCALE GENOMIC DNA]</scope>
    <source>
        <strain evidence="3">Chelidonia</strain>
        <tissue evidence="3">Blood</tissue>
    </source>
</reference>
<dbReference type="InterPro" id="IPR002156">
    <property type="entry name" value="RNaseH_domain"/>
</dbReference>
<evidence type="ECO:0000259" key="2">
    <source>
        <dbReference type="Pfam" id="PF00075"/>
    </source>
</evidence>
<comment type="caution">
    <text evidence="3">The sequence shown here is derived from an EMBL/GenBank/DDBJ whole genome shotgun (WGS) entry which is preliminary data.</text>
</comment>
<name>A0A3M0J148_HIRRU</name>
<protein>
    <recommendedName>
        <fullName evidence="2">RNase H type-1 domain-containing protein</fullName>
    </recommendedName>
</protein>
<gene>
    <name evidence="3" type="ORF">DUI87_35260</name>
</gene>
<feature type="region of interest" description="Disordered" evidence="1">
    <location>
        <begin position="16"/>
        <end position="71"/>
    </location>
</feature>
<proteinExistence type="predicted"/>
<evidence type="ECO:0000313" key="3">
    <source>
        <dbReference type="EMBL" id="RMB88366.1"/>
    </source>
</evidence>
<accession>A0A3M0J148</accession>
<dbReference type="GO" id="GO:0004523">
    <property type="term" value="F:RNA-DNA hybrid ribonuclease activity"/>
    <property type="evidence" value="ECO:0007669"/>
    <property type="project" value="InterPro"/>
</dbReference>
<dbReference type="SUPFAM" id="SSF53098">
    <property type="entry name" value="Ribonuclease H-like"/>
    <property type="match status" value="1"/>
</dbReference>
<dbReference type="Pfam" id="PF00075">
    <property type="entry name" value="RNase_H"/>
    <property type="match status" value="1"/>
</dbReference>
<evidence type="ECO:0000256" key="1">
    <source>
        <dbReference type="SAM" id="MobiDB-lite"/>
    </source>
</evidence>
<dbReference type="STRING" id="333673.A0A3M0J148"/>
<evidence type="ECO:0000313" key="4">
    <source>
        <dbReference type="Proteomes" id="UP000269221"/>
    </source>
</evidence>
<keyword evidence="4" id="KW-1185">Reference proteome</keyword>
<dbReference type="Gene3D" id="3.30.420.10">
    <property type="entry name" value="Ribonuclease H-like superfamily/Ribonuclease H"/>
    <property type="match status" value="1"/>
</dbReference>
<feature type="domain" description="RNase H type-1" evidence="2">
    <location>
        <begin position="64"/>
        <end position="123"/>
    </location>
</feature>
<dbReference type="Proteomes" id="UP000269221">
    <property type="component" value="Unassembled WGS sequence"/>
</dbReference>
<dbReference type="InterPro" id="IPR036397">
    <property type="entry name" value="RNaseH_sf"/>
</dbReference>
<feature type="compositionally biased region" description="Basic and acidic residues" evidence="1">
    <location>
        <begin position="16"/>
        <end position="32"/>
    </location>
</feature>
<dbReference type="AlphaFoldDB" id="A0A3M0J148"/>
<organism evidence="3 4">
    <name type="scientific">Hirundo rustica rustica</name>
    <dbReference type="NCBI Taxonomy" id="333673"/>
    <lineage>
        <taxon>Eukaryota</taxon>
        <taxon>Metazoa</taxon>
        <taxon>Chordata</taxon>
        <taxon>Craniata</taxon>
        <taxon>Vertebrata</taxon>
        <taxon>Euteleostomi</taxon>
        <taxon>Archelosauria</taxon>
        <taxon>Archosauria</taxon>
        <taxon>Dinosauria</taxon>
        <taxon>Saurischia</taxon>
        <taxon>Theropoda</taxon>
        <taxon>Coelurosauria</taxon>
        <taxon>Aves</taxon>
        <taxon>Neognathae</taxon>
        <taxon>Neoaves</taxon>
        <taxon>Telluraves</taxon>
        <taxon>Australaves</taxon>
        <taxon>Passeriformes</taxon>
        <taxon>Sylvioidea</taxon>
        <taxon>Hirundinidae</taxon>
        <taxon>Hirundo</taxon>
    </lineage>
</organism>
<dbReference type="GO" id="GO:0003676">
    <property type="term" value="F:nucleic acid binding"/>
    <property type="evidence" value="ECO:0007669"/>
    <property type="project" value="InterPro"/>
</dbReference>
<dbReference type="EMBL" id="QRBI01000331">
    <property type="protein sequence ID" value="RMB88366.1"/>
    <property type="molecule type" value="Genomic_DNA"/>
</dbReference>
<feature type="compositionally biased region" description="Basic and acidic residues" evidence="1">
    <location>
        <begin position="41"/>
        <end position="67"/>
    </location>
</feature>
<dbReference type="InterPro" id="IPR012337">
    <property type="entry name" value="RNaseH-like_sf"/>
</dbReference>